<sequence>MKWFIFLLGLSISNSGLCQGIFHLKTDKPLSMKFEVVNNVVLVPVKINGISFSFLLDTGVKETILFAHADDSLYLHNQNKMRFHGIGIEEGIDGILSTGNLVDVGDIAVDSLHWIYVVQAAALDISSDIGVAINGILGSKFFKSFAVKFDYPKRRLTLYPPGYDYDDVIKKYKAAPLELENDRPYIQADMRSGDLWISGKMLVDLGNTDPLMLFPFLLPGFSVKSPFVEEYIGRGFNGAIHGKRNRIKSVMLQDFTLNYPIVAYPDSNAVFMSKLAKGRIGSIGSQLLQRFHLLIDYHRETLYLKKNRNFAKPFLLNMAGIDIKHDGMVWSKEAVTAPPKQDKNDPLLGGTDRGVTINLSNHGLQYSFVLRPVYRVVGVRQNSPAEKAGVAVGDELLRINGTAAGKLSLSKIMSKLQSHPGDILRLTLQRGDNVYQTRFQLVDPIPYAQ</sequence>
<dbReference type="EMBL" id="VNHX01000012">
    <property type="protein sequence ID" value="TYP94339.1"/>
    <property type="molecule type" value="Genomic_DNA"/>
</dbReference>
<dbReference type="AlphaFoldDB" id="A0A5S5DI62"/>
<dbReference type="SUPFAM" id="SSF50156">
    <property type="entry name" value="PDZ domain-like"/>
    <property type="match status" value="1"/>
</dbReference>
<dbReference type="InterPro" id="IPR036034">
    <property type="entry name" value="PDZ_sf"/>
</dbReference>
<dbReference type="OrthoDB" id="3521766at2"/>
<dbReference type="GO" id="GO:0006508">
    <property type="term" value="P:proteolysis"/>
    <property type="evidence" value="ECO:0007669"/>
    <property type="project" value="UniProtKB-KW"/>
</dbReference>
<keyword evidence="2" id="KW-0378">Hydrolase</keyword>
<dbReference type="SMART" id="SM00228">
    <property type="entry name" value="PDZ"/>
    <property type="match status" value="1"/>
</dbReference>
<name>A0A5S5DI62_9SPHI</name>
<reference evidence="2 3" key="1">
    <citation type="submission" date="2019-07" db="EMBL/GenBank/DDBJ databases">
        <title>Genomic Encyclopedia of Archaeal and Bacterial Type Strains, Phase II (KMG-II): from individual species to whole genera.</title>
        <authorList>
            <person name="Goeker M."/>
        </authorList>
    </citation>
    <scope>NUCLEOTIDE SEQUENCE [LARGE SCALE GENOMIC DNA]</scope>
    <source>
        <strain evidence="2 3">DSM 18850</strain>
    </source>
</reference>
<keyword evidence="3" id="KW-1185">Reference proteome</keyword>
<dbReference type="Pfam" id="PF13650">
    <property type="entry name" value="Asp_protease_2"/>
    <property type="match status" value="1"/>
</dbReference>
<evidence type="ECO:0000259" key="1">
    <source>
        <dbReference type="PROSITE" id="PS50106"/>
    </source>
</evidence>
<dbReference type="PROSITE" id="PS50106">
    <property type="entry name" value="PDZ"/>
    <property type="match status" value="1"/>
</dbReference>
<comment type="caution">
    <text evidence="2">The sequence shown here is derived from an EMBL/GenBank/DDBJ whole genome shotgun (WGS) entry which is preliminary data.</text>
</comment>
<accession>A0A5S5DI62</accession>
<dbReference type="InterPro" id="IPR041489">
    <property type="entry name" value="PDZ_6"/>
</dbReference>
<proteinExistence type="predicted"/>
<dbReference type="Gene3D" id="2.40.70.10">
    <property type="entry name" value="Acid Proteases"/>
    <property type="match status" value="1"/>
</dbReference>
<feature type="domain" description="PDZ" evidence="1">
    <location>
        <begin position="354"/>
        <end position="431"/>
    </location>
</feature>
<dbReference type="Proteomes" id="UP000325105">
    <property type="component" value="Unassembled WGS sequence"/>
</dbReference>
<dbReference type="InterPro" id="IPR001478">
    <property type="entry name" value="PDZ"/>
</dbReference>
<dbReference type="Gene3D" id="2.30.42.10">
    <property type="match status" value="1"/>
</dbReference>
<keyword evidence="2" id="KW-0645">Protease</keyword>
<protein>
    <submittedName>
        <fullName evidence="2">Aspartyl protease</fullName>
    </submittedName>
</protein>
<dbReference type="GO" id="GO:0008233">
    <property type="term" value="F:peptidase activity"/>
    <property type="evidence" value="ECO:0007669"/>
    <property type="project" value="UniProtKB-KW"/>
</dbReference>
<dbReference type="InterPro" id="IPR021109">
    <property type="entry name" value="Peptidase_aspartic_dom_sf"/>
</dbReference>
<evidence type="ECO:0000313" key="2">
    <source>
        <dbReference type="EMBL" id="TYP94339.1"/>
    </source>
</evidence>
<dbReference type="RefSeq" id="WP_148908837.1">
    <property type="nucleotide sequence ID" value="NZ_VNHX01000012.1"/>
</dbReference>
<gene>
    <name evidence="2" type="ORF">BC792_1121</name>
</gene>
<evidence type="ECO:0000313" key="3">
    <source>
        <dbReference type="Proteomes" id="UP000325105"/>
    </source>
</evidence>
<dbReference type="Pfam" id="PF17820">
    <property type="entry name" value="PDZ_6"/>
    <property type="match status" value="1"/>
</dbReference>
<organism evidence="2 3">
    <name type="scientific">Sphingobacterium allocomposti</name>
    <dbReference type="NCBI Taxonomy" id="415956"/>
    <lineage>
        <taxon>Bacteria</taxon>
        <taxon>Pseudomonadati</taxon>
        <taxon>Bacteroidota</taxon>
        <taxon>Sphingobacteriia</taxon>
        <taxon>Sphingobacteriales</taxon>
        <taxon>Sphingobacteriaceae</taxon>
        <taxon>Sphingobacterium</taxon>
    </lineage>
</organism>
<dbReference type="SUPFAM" id="SSF50630">
    <property type="entry name" value="Acid proteases"/>
    <property type="match status" value="1"/>
</dbReference>